<evidence type="ECO:0000259" key="1">
    <source>
        <dbReference type="Pfam" id="PF01521"/>
    </source>
</evidence>
<organism evidence="2 3">
    <name type="scientific">Edaphochlamys debaryana</name>
    <dbReference type="NCBI Taxonomy" id="47281"/>
    <lineage>
        <taxon>Eukaryota</taxon>
        <taxon>Viridiplantae</taxon>
        <taxon>Chlorophyta</taxon>
        <taxon>core chlorophytes</taxon>
        <taxon>Chlorophyceae</taxon>
        <taxon>CS clade</taxon>
        <taxon>Chlamydomonadales</taxon>
        <taxon>Chlamydomonadales incertae sedis</taxon>
        <taxon>Edaphochlamys</taxon>
    </lineage>
</organism>
<name>A0A835Y296_9CHLO</name>
<dbReference type="InterPro" id="IPR000361">
    <property type="entry name" value="ATAP_core_dom"/>
</dbReference>
<evidence type="ECO:0000313" key="3">
    <source>
        <dbReference type="Proteomes" id="UP000612055"/>
    </source>
</evidence>
<dbReference type="Proteomes" id="UP000612055">
    <property type="component" value="Unassembled WGS sequence"/>
</dbReference>
<evidence type="ECO:0000313" key="2">
    <source>
        <dbReference type="EMBL" id="KAG2495212.1"/>
    </source>
</evidence>
<reference evidence="2" key="1">
    <citation type="journal article" date="2020" name="bioRxiv">
        <title>Comparative genomics of Chlamydomonas.</title>
        <authorList>
            <person name="Craig R.J."/>
            <person name="Hasan A.R."/>
            <person name="Ness R.W."/>
            <person name="Keightley P.D."/>
        </authorList>
    </citation>
    <scope>NUCLEOTIDE SEQUENCE</scope>
    <source>
        <strain evidence="2">CCAP 11/70</strain>
    </source>
</reference>
<dbReference type="Gene3D" id="2.60.300.12">
    <property type="entry name" value="HesB-like domain"/>
    <property type="match status" value="1"/>
</dbReference>
<dbReference type="AlphaFoldDB" id="A0A835Y296"/>
<dbReference type="PANTHER" id="PTHR47265:SF1">
    <property type="entry name" value="IRON-SULFUR ASSEMBLY PROTEIN ISCA, CHLOROPLASTIC"/>
    <property type="match status" value="1"/>
</dbReference>
<comment type="caution">
    <text evidence="2">The sequence shown here is derived from an EMBL/GenBank/DDBJ whole genome shotgun (WGS) entry which is preliminary data.</text>
</comment>
<dbReference type="GO" id="GO:0016226">
    <property type="term" value="P:iron-sulfur cluster assembly"/>
    <property type="evidence" value="ECO:0007669"/>
    <property type="project" value="InterPro"/>
</dbReference>
<dbReference type="InterPro" id="IPR016092">
    <property type="entry name" value="ATAP"/>
</dbReference>
<dbReference type="OrthoDB" id="333486at2759"/>
<dbReference type="PROSITE" id="PS01152">
    <property type="entry name" value="HESB"/>
    <property type="match status" value="1"/>
</dbReference>
<accession>A0A835Y296</accession>
<dbReference type="GO" id="GO:0030674">
    <property type="term" value="F:protein-macromolecule adaptor activity"/>
    <property type="evidence" value="ECO:0007669"/>
    <property type="project" value="TreeGrafter"/>
</dbReference>
<feature type="domain" description="Core" evidence="1">
    <location>
        <begin position="50"/>
        <end position="155"/>
    </location>
</feature>
<gene>
    <name evidence="2" type="ORF">HYH03_006818</name>
</gene>
<dbReference type="SUPFAM" id="SSF89360">
    <property type="entry name" value="HesB-like domain"/>
    <property type="match status" value="1"/>
</dbReference>
<proteinExistence type="predicted"/>
<dbReference type="EMBL" id="JAEHOE010000026">
    <property type="protein sequence ID" value="KAG2495212.1"/>
    <property type="molecule type" value="Genomic_DNA"/>
</dbReference>
<dbReference type="InterPro" id="IPR031108">
    <property type="entry name" value="IscA_plant_cyanobact"/>
</dbReference>
<dbReference type="Pfam" id="PF01521">
    <property type="entry name" value="Fe-S_biosyn"/>
    <property type="match status" value="1"/>
</dbReference>
<dbReference type="PANTHER" id="PTHR47265">
    <property type="entry name" value="IRON-SULFUR ASSEMBLY PROTEIN ISCA, CHLOROPLASTIC"/>
    <property type="match status" value="1"/>
</dbReference>
<dbReference type="InterPro" id="IPR017870">
    <property type="entry name" value="FeS_cluster_insertion_CS"/>
</dbReference>
<dbReference type="GO" id="GO:0009570">
    <property type="term" value="C:chloroplast stroma"/>
    <property type="evidence" value="ECO:0007669"/>
    <property type="project" value="TreeGrafter"/>
</dbReference>
<dbReference type="NCBIfam" id="TIGR00049">
    <property type="entry name" value="iron-sulfur cluster assembly accessory protein"/>
    <property type="match status" value="1"/>
</dbReference>
<sequence>MLASLNAKASARNPVWRQQMAPFTRRTCVVARAETAAAPTVVTQAPAQAITITPEAMVQLRKLRAEHKNQDELLLRVGVKQGGCSGLSYIMDFESKDKLTEDDHIMSYEDGFRICVDPKSLLYLFGMHLGFSSALIGGGFQFNNPNATDSCGCGKSFGV</sequence>
<dbReference type="InterPro" id="IPR035903">
    <property type="entry name" value="HesB-like_dom_sf"/>
</dbReference>
<protein>
    <recommendedName>
        <fullName evidence="1">Core domain-containing protein</fullName>
    </recommendedName>
</protein>
<keyword evidence="3" id="KW-1185">Reference proteome</keyword>
<dbReference type="GO" id="GO:0051536">
    <property type="term" value="F:iron-sulfur cluster binding"/>
    <property type="evidence" value="ECO:0007669"/>
    <property type="project" value="InterPro"/>
</dbReference>